<reference evidence="7" key="2">
    <citation type="journal article" date="2022" name="Hortic Res">
        <title>The genome of Dioscorea zingiberensis sheds light on the biosynthesis, origin and evolution of the medicinally important diosgenin saponins.</title>
        <authorList>
            <person name="Li Y."/>
            <person name="Tan C."/>
            <person name="Li Z."/>
            <person name="Guo J."/>
            <person name="Li S."/>
            <person name="Chen X."/>
            <person name="Wang C."/>
            <person name="Dai X."/>
            <person name="Yang H."/>
            <person name="Song W."/>
            <person name="Hou L."/>
            <person name="Xu J."/>
            <person name="Tong Z."/>
            <person name="Xu A."/>
            <person name="Yuan X."/>
            <person name="Wang W."/>
            <person name="Yang Q."/>
            <person name="Chen L."/>
            <person name="Sun Z."/>
            <person name="Wang K."/>
            <person name="Pan B."/>
            <person name="Chen J."/>
            <person name="Bao Y."/>
            <person name="Liu F."/>
            <person name="Qi X."/>
            <person name="Gang D.R."/>
            <person name="Wen J."/>
            <person name="Li J."/>
        </authorList>
    </citation>
    <scope>NUCLEOTIDE SEQUENCE</scope>
    <source>
        <strain evidence="7">Dzin_1.0</strain>
    </source>
</reference>
<sequence>MFPIIRRVPLNLPKSLPLLHSSALNLTPTTVPPLSSQILDLDDTQRLFSSINTSSLLSSLAKLYGMALTPLVDLGIVALRSRAIIGTEIGRRVVKATAYEHFCAGEDAEAAARTLTVLWERGMRGILDYGLEDAEDNAACDRNLAGFVHTVEMTSSLPRDSVSFACVKITAICPITLLERVSDLLRWEQKKKTRDLPWKSHSLPVLSPSSPLYHTPSSPPPLSETEEQDLRLAEERLETLCRRCSDINVPLLIDAEYTTVQPAIDYLTYSAMLRFNSSDRPIVHGTIQAYLRDAKERLVLAVEAAEKEGLSIGFKLVRGAYLTRETKLASSLGVASPIHSNIEETHACYNDCTSFMLGKVVRGSGSVVLATHNLESGKFAAAKAEELGINKGDEKLQFAQLKGMAEALSIGLKNAGFQVSKYLPFGPVDQVIPYLLRRAEENRGFLSASTVDRQLMRKEIKRRLKAMILGRG</sequence>
<gene>
    <name evidence="7" type="ORF">J5N97_024099</name>
</gene>
<dbReference type="Pfam" id="PF01619">
    <property type="entry name" value="Pro_dh"/>
    <property type="match status" value="1"/>
</dbReference>
<protein>
    <recommendedName>
        <fullName evidence="2 5">Proline dehydrogenase</fullName>
        <ecNumber evidence="2 5">1.5.5.2</ecNumber>
    </recommendedName>
</protein>
<dbReference type="InterPro" id="IPR029041">
    <property type="entry name" value="FAD-linked_oxidoreductase-like"/>
</dbReference>
<keyword evidence="4 5" id="KW-0642">Proline metabolism</keyword>
<comment type="function">
    <text evidence="5">Converts proline to delta-1-pyrroline-5-carboxylate.</text>
</comment>
<comment type="catalytic activity">
    <reaction evidence="5">
        <text>L-proline + a quinone = (S)-1-pyrroline-5-carboxylate + a quinol + H(+)</text>
        <dbReference type="Rhea" id="RHEA:23784"/>
        <dbReference type="ChEBI" id="CHEBI:15378"/>
        <dbReference type="ChEBI" id="CHEBI:17388"/>
        <dbReference type="ChEBI" id="CHEBI:24646"/>
        <dbReference type="ChEBI" id="CHEBI:60039"/>
        <dbReference type="ChEBI" id="CHEBI:132124"/>
        <dbReference type="EC" id="1.5.5.2"/>
    </reaction>
</comment>
<feature type="domain" description="Proline dehydrogenase" evidence="6">
    <location>
        <begin position="119"/>
        <end position="445"/>
    </location>
</feature>
<dbReference type="Gene3D" id="3.20.20.220">
    <property type="match status" value="1"/>
</dbReference>
<dbReference type="InterPro" id="IPR002872">
    <property type="entry name" value="Proline_DH_dom"/>
</dbReference>
<dbReference type="GO" id="GO:0010133">
    <property type="term" value="P:L-proline catabolic process to L-glutamate"/>
    <property type="evidence" value="ECO:0007669"/>
    <property type="project" value="TreeGrafter"/>
</dbReference>
<dbReference type="EMBL" id="JAGGNH010000007">
    <property type="protein sequence ID" value="KAJ0967182.1"/>
    <property type="molecule type" value="Genomic_DNA"/>
</dbReference>
<evidence type="ECO:0000259" key="6">
    <source>
        <dbReference type="Pfam" id="PF01619"/>
    </source>
</evidence>
<dbReference type="PANTHER" id="PTHR13914">
    <property type="entry name" value="PROLINE OXIDASE"/>
    <property type="match status" value="1"/>
</dbReference>
<evidence type="ECO:0000256" key="2">
    <source>
        <dbReference type="ARBA" id="ARBA00012695"/>
    </source>
</evidence>
<dbReference type="AlphaFoldDB" id="A0A9D5C718"/>
<dbReference type="GO" id="GO:0071949">
    <property type="term" value="F:FAD binding"/>
    <property type="evidence" value="ECO:0007669"/>
    <property type="project" value="TreeGrafter"/>
</dbReference>
<dbReference type="SUPFAM" id="SSF51730">
    <property type="entry name" value="FAD-linked oxidoreductase"/>
    <property type="match status" value="1"/>
</dbReference>
<evidence type="ECO:0000256" key="4">
    <source>
        <dbReference type="ARBA" id="ARBA00023062"/>
    </source>
</evidence>
<dbReference type="Proteomes" id="UP001085076">
    <property type="component" value="Miscellaneous, Linkage group lg07"/>
</dbReference>
<dbReference type="GO" id="GO:0004657">
    <property type="term" value="F:proline dehydrogenase activity"/>
    <property type="evidence" value="ECO:0007669"/>
    <property type="project" value="UniProtKB-EC"/>
</dbReference>
<comment type="cofactor">
    <cofactor evidence="5">
        <name>FAD</name>
        <dbReference type="ChEBI" id="CHEBI:57692"/>
    </cofactor>
</comment>
<accession>A0A9D5C718</accession>
<evidence type="ECO:0000256" key="1">
    <source>
        <dbReference type="ARBA" id="ARBA00005869"/>
    </source>
</evidence>
<keyword evidence="5" id="KW-0285">Flavoprotein</keyword>
<organism evidence="7 8">
    <name type="scientific">Dioscorea zingiberensis</name>
    <dbReference type="NCBI Taxonomy" id="325984"/>
    <lineage>
        <taxon>Eukaryota</taxon>
        <taxon>Viridiplantae</taxon>
        <taxon>Streptophyta</taxon>
        <taxon>Embryophyta</taxon>
        <taxon>Tracheophyta</taxon>
        <taxon>Spermatophyta</taxon>
        <taxon>Magnoliopsida</taxon>
        <taxon>Liliopsida</taxon>
        <taxon>Dioscoreales</taxon>
        <taxon>Dioscoreaceae</taxon>
        <taxon>Dioscorea</taxon>
    </lineage>
</organism>
<evidence type="ECO:0000313" key="7">
    <source>
        <dbReference type="EMBL" id="KAJ0967182.1"/>
    </source>
</evidence>
<dbReference type="GO" id="GO:0005739">
    <property type="term" value="C:mitochondrion"/>
    <property type="evidence" value="ECO:0007669"/>
    <property type="project" value="TreeGrafter"/>
</dbReference>
<dbReference type="PANTHER" id="PTHR13914:SF0">
    <property type="entry name" value="PROLINE DEHYDROGENASE 1, MITOCHONDRIAL"/>
    <property type="match status" value="1"/>
</dbReference>
<evidence type="ECO:0000256" key="5">
    <source>
        <dbReference type="RuleBase" id="RU364054"/>
    </source>
</evidence>
<evidence type="ECO:0000313" key="8">
    <source>
        <dbReference type="Proteomes" id="UP001085076"/>
    </source>
</evidence>
<reference evidence="7" key="1">
    <citation type="submission" date="2021-03" db="EMBL/GenBank/DDBJ databases">
        <authorList>
            <person name="Li Z."/>
            <person name="Yang C."/>
        </authorList>
    </citation>
    <scope>NUCLEOTIDE SEQUENCE</scope>
    <source>
        <strain evidence="7">Dzin_1.0</strain>
        <tissue evidence="7">Leaf</tissue>
    </source>
</reference>
<name>A0A9D5C718_9LILI</name>
<evidence type="ECO:0000256" key="3">
    <source>
        <dbReference type="ARBA" id="ARBA00023002"/>
    </source>
</evidence>
<keyword evidence="5" id="KW-0274">FAD</keyword>
<keyword evidence="8" id="KW-1185">Reference proteome</keyword>
<proteinExistence type="inferred from homology"/>
<dbReference type="OrthoDB" id="5464at2759"/>
<dbReference type="EC" id="1.5.5.2" evidence="2 5"/>
<comment type="caution">
    <text evidence="7">The sequence shown here is derived from an EMBL/GenBank/DDBJ whole genome shotgun (WGS) entry which is preliminary data.</text>
</comment>
<keyword evidence="3 5" id="KW-0560">Oxidoreductase</keyword>
<comment type="similarity">
    <text evidence="1 5">Belongs to the proline oxidase family.</text>
</comment>
<dbReference type="InterPro" id="IPR015659">
    <property type="entry name" value="Proline_oxidase"/>
</dbReference>